<reference evidence="2" key="1">
    <citation type="submission" date="2019-08" db="EMBL/GenBank/DDBJ databases">
        <title>The genome of the North American firefly Photinus pyralis.</title>
        <authorList>
            <consortium name="Photinus pyralis genome working group"/>
            <person name="Fallon T.R."/>
            <person name="Sander Lower S.E."/>
            <person name="Weng J.-K."/>
        </authorList>
    </citation>
    <scope>NUCLEOTIDE SEQUENCE</scope>
    <source>
        <strain evidence="2">TRF0915ILg1</strain>
        <tissue evidence="2">Whole body</tissue>
    </source>
</reference>
<name>A0A8K0DAL2_IGNLU</name>
<dbReference type="AlphaFoldDB" id="A0A8K0DAL2"/>
<gene>
    <name evidence="2" type="ORF">ILUMI_03547</name>
</gene>
<sequence>MRSIKFILLLVLGISIQCFFASTRKSNISADATSDNEKNCECAVFGTKTPTESQKPIINPKFSSVRCDRVITCVRFCFTMLYEMGAHFLDLLCAALGHYTNLTPHVHTRVCGAKRWFFTGMLIDKEVCCQDYKLIDCRYQTEAPFEPDDPLA</sequence>
<evidence type="ECO:0000313" key="2">
    <source>
        <dbReference type="EMBL" id="KAF2902645.1"/>
    </source>
</evidence>
<dbReference type="EMBL" id="VTPC01001233">
    <property type="protein sequence ID" value="KAF2902645.1"/>
    <property type="molecule type" value="Genomic_DNA"/>
</dbReference>
<accession>A0A8K0DAL2</accession>
<protein>
    <submittedName>
        <fullName evidence="2">Uncharacterized protein</fullName>
    </submittedName>
</protein>
<comment type="caution">
    <text evidence="2">The sequence shown here is derived from an EMBL/GenBank/DDBJ whole genome shotgun (WGS) entry which is preliminary data.</text>
</comment>
<evidence type="ECO:0000256" key="1">
    <source>
        <dbReference type="SAM" id="SignalP"/>
    </source>
</evidence>
<organism evidence="2 3">
    <name type="scientific">Ignelater luminosus</name>
    <name type="common">Cucubano</name>
    <name type="synonym">Pyrophorus luminosus</name>
    <dbReference type="NCBI Taxonomy" id="2038154"/>
    <lineage>
        <taxon>Eukaryota</taxon>
        <taxon>Metazoa</taxon>
        <taxon>Ecdysozoa</taxon>
        <taxon>Arthropoda</taxon>
        <taxon>Hexapoda</taxon>
        <taxon>Insecta</taxon>
        <taxon>Pterygota</taxon>
        <taxon>Neoptera</taxon>
        <taxon>Endopterygota</taxon>
        <taxon>Coleoptera</taxon>
        <taxon>Polyphaga</taxon>
        <taxon>Elateriformia</taxon>
        <taxon>Elateroidea</taxon>
        <taxon>Elateridae</taxon>
        <taxon>Agrypninae</taxon>
        <taxon>Pyrophorini</taxon>
        <taxon>Ignelater</taxon>
    </lineage>
</organism>
<dbReference type="OrthoDB" id="7643562at2759"/>
<evidence type="ECO:0000313" key="3">
    <source>
        <dbReference type="Proteomes" id="UP000801492"/>
    </source>
</evidence>
<keyword evidence="3" id="KW-1185">Reference proteome</keyword>
<dbReference type="Proteomes" id="UP000801492">
    <property type="component" value="Unassembled WGS sequence"/>
</dbReference>
<feature type="chain" id="PRO_5035464870" evidence="1">
    <location>
        <begin position="22"/>
        <end position="152"/>
    </location>
</feature>
<keyword evidence="1" id="KW-0732">Signal</keyword>
<feature type="signal peptide" evidence="1">
    <location>
        <begin position="1"/>
        <end position="21"/>
    </location>
</feature>
<proteinExistence type="predicted"/>